<evidence type="ECO:0000256" key="1">
    <source>
        <dbReference type="SAM" id="MobiDB-lite"/>
    </source>
</evidence>
<reference evidence="2" key="1">
    <citation type="submission" date="2018-11" db="EMBL/GenBank/DDBJ databases">
        <authorList>
            <person name="Alioto T."/>
            <person name="Alioto T."/>
        </authorList>
    </citation>
    <scope>NUCLEOTIDE SEQUENCE</scope>
</reference>
<name>A0A8B6HDK1_MYTGA</name>
<dbReference type="EMBL" id="UYJE01009873">
    <property type="protein sequence ID" value="VDI77718.1"/>
    <property type="molecule type" value="Genomic_DNA"/>
</dbReference>
<keyword evidence="3" id="KW-1185">Reference proteome</keyword>
<feature type="region of interest" description="Disordered" evidence="1">
    <location>
        <begin position="120"/>
        <end position="156"/>
    </location>
</feature>
<proteinExistence type="predicted"/>
<feature type="compositionally biased region" description="Polar residues" evidence="1">
    <location>
        <begin position="131"/>
        <end position="146"/>
    </location>
</feature>
<comment type="caution">
    <text evidence="2">The sequence shown here is derived from an EMBL/GenBank/DDBJ whole genome shotgun (WGS) entry which is preliminary data.</text>
</comment>
<evidence type="ECO:0000313" key="2">
    <source>
        <dbReference type="EMBL" id="VDI77718.1"/>
    </source>
</evidence>
<feature type="compositionally biased region" description="Basic and acidic residues" evidence="1">
    <location>
        <begin position="68"/>
        <end position="79"/>
    </location>
</feature>
<dbReference type="Proteomes" id="UP000596742">
    <property type="component" value="Unassembled WGS sequence"/>
</dbReference>
<gene>
    <name evidence="2" type="ORF">MGAL_10B011247</name>
</gene>
<protein>
    <submittedName>
        <fullName evidence="2">Uncharacterized protein</fullName>
    </submittedName>
</protein>
<accession>A0A8B6HDK1</accession>
<evidence type="ECO:0000313" key="3">
    <source>
        <dbReference type="Proteomes" id="UP000596742"/>
    </source>
</evidence>
<feature type="region of interest" description="Disordered" evidence="1">
    <location>
        <begin position="53"/>
        <end position="79"/>
    </location>
</feature>
<sequence>MIHTCIQHFNTTVFLSATIHGDIEVGGGSGGNHGGRSSDDGGKYTAGWIQIRKRKALRPDEQGNSENRATDEKSDKESEQELVYWILNQSTQDNTKSIDQQGTGLGEDALPVDINKATEPTLVSDEETGEATAQTDEVHTSINQECANRPFTRRGR</sequence>
<dbReference type="AlphaFoldDB" id="A0A8B6HDK1"/>
<organism evidence="2 3">
    <name type="scientific">Mytilus galloprovincialis</name>
    <name type="common">Mediterranean mussel</name>
    <dbReference type="NCBI Taxonomy" id="29158"/>
    <lineage>
        <taxon>Eukaryota</taxon>
        <taxon>Metazoa</taxon>
        <taxon>Spiralia</taxon>
        <taxon>Lophotrochozoa</taxon>
        <taxon>Mollusca</taxon>
        <taxon>Bivalvia</taxon>
        <taxon>Autobranchia</taxon>
        <taxon>Pteriomorphia</taxon>
        <taxon>Mytilida</taxon>
        <taxon>Mytiloidea</taxon>
        <taxon>Mytilidae</taxon>
        <taxon>Mytilinae</taxon>
        <taxon>Mytilus</taxon>
    </lineage>
</organism>